<name>A0AAI9AJ93_9BACT</name>
<evidence type="ECO:0000313" key="3">
    <source>
        <dbReference type="Proteomes" id="UP000003288"/>
    </source>
</evidence>
<dbReference type="Proteomes" id="UP000003288">
    <property type="component" value="Unassembled WGS sequence"/>
</dbReference>
<dbReference type="AlphaFoldDB" id="A0AAI9AJ93"/>
<keyword evidence="4" id="KW-1185">Reference proteome</keyword>
<evidence type="ECO:0000313" key="4">
    <source>
        <dbReference type="Proteomes" id="UP000306825"/>
    </source>
</evidence>
<evidence type="ECO:0000313" key="2">
    <source>
        <dbReference type="EMBL" id="QCT95162.1"/>
    </source>
</evidence>
<dbReference type="RefSeq" id="WP_007473520.1">
    <property type="nucleotide sequence ID" value="NZ_ABCJ01000001.1"/>
</dbReference>
<dbReference type="Proteomes" id="UP000306825">
    <property type="component" value="Chromosome"/>
</dbReference>
<organism evidence="1 3">
    <name type="scientific">Caminibacter mediatlanticus TB-2</name>
    <dbReference type="NCBI Taxonomy" id="391592"/>
    <lineage>
        <taxon>Bacteria</taxon>
        <taxon>Pseudomonadati</taxon>
        <taxon>Campylobacterota</taxon>
        <taxon>Epsilonproteobacteria</taxon>
        <taxon>Nautiliales</taxon>
        <taxon>Nautiliaceae</taxon>
        <taxon>Caminibacter</taxon>
    </lineage>
</organism>
<keyword evidence="1" id="KW-0687">Ribonucleoprotein</keyword>
<reference evidence="1 3" key="1">
    <citation type="journal article" date="2011" name="Stand. Genomic Sci.">
        <title>Draft genome sequence of Caminibacter mediatlanticus strain TB-2, an epsilonproteobacterium isolated from a deep-sea hydrothermal vent.</title>
        <authorList>
            <person name="Giovannelli D."/>
            <person name="Ferriera S."/>
            <person name="Johnson J."/>
            <person name="Kravitz S."/>
            <person name="Perez-Rodriguez I."/>
            <person name="Ricci J."/>
            <person name="O'Brien C."/>
            <person name="Voordeckers J.W."/>
            <person name="Bini E."/>
            <person name="Vetriani C."/>
        </authorList>
    </citation>
    <scope>NUCLEOTIDE SEQUENCE [LARGE SCALE GENOMIC DNA]</scope>
    <source>
        <strain evidence="1 3">TB-2</strain>
    </source>
</reference>
<gene>
    <name evidence="1" type="primary">rpmF</name>
    <name evidence="1" type="ORF">CMTB2_03338</name>
    <name evidence="2" type="ORF">FE773_08145</name>
</gene>
<sequence length="109" mass="12709">MKIEKSIHNLTLIANSEKLKDGSIVIKGKLSGKVNVECVKCLKNFEKEINEEINFKVVKPPYNGFDENYDIIEQEKFDIEEILKSEIESIKSDYNICNECQNEEFNKEF</sequence>
<proteinExistence type="predicted"/>
<dbReference type="GO" id="GO:0005840">
    <property type="term" value="C:ribosome"/>
    <property type="evidence" value="ECO:0007669"/>
    <property type="project" value="UniProtKB-KW"/>
</dbReference>
<evidence type="ECO:0000313" key="1">
    <source>
        <dbReference type="EMBL" id="EDM24517.1"/>
    </source>
</evidence>
<reference evidence="2 4" key="2">
    <citation type="submission" date="2019-05" db="EMBL/GenBank/DDBJ databases">
        <title>A comparative analysis of the Nautiliaceae.</title>
        <authorList>
            <person name="Grosche A."/>
            <person name="Smedile F."/>
            <person name="Vetriani C."/>
        </authorList>
    </citation>
    <scope>NUCLEOTIDE SEQUENCE [LARGE SCALE GENOMIC DNA]</scope>
    <source>
        <strain evidence="2 4">TB-2</strain>
    </source>
</reference>
<accession>A0AAI9AJ93</accession>
<protein>
    <submittedName>
        <fullName evidence="1">50S ribosomal protein L32</fullName>
    </submittedName>
</protein>
<dbReference type="EMBL" id="ABCJ01000001">
    <property type="protein sequence ID" value="EDM24517.1"/>
    <property type="molecule type" value="Genomic_DNA"/>
</dbReference>
<keyword evidence="1" id="KW-0689">Ribosomal protein</keyword>
<dbReference type="EMBL" id="CP040463">
    <property type="protein sequence ID" value="QCT95162.1"/>
    <property type="molecule type" value="Genomic_DNA"/>
</dbReference>